<sequence length="478" mass="52021">MASTSTPRPYAFAATTALTESRADESRASHFVTLEEAVEMHFVGVVQGGEGGSSSTERVEDRDRDRDRETDGSRSRHPLDREEEEIRSSVEAAAERASFQTRTIRPAVVNEYADDEDEISHTSVAATTVAVLNLRYNDPDGHFLDQEMPFELEGLIPTHVYTDRITRINKRLGQFSTLRDYMPVLRTSIFFVFIVFSLLFVLLASQFSAVLLWCVSFLGLGSMFCALLYTYYKPHYERFIESEMAAFCAQDEHIQLLWKSARNYHQPMFTCDWSKRAAQVPWRILITHVNKHGADGHFLPAYSPGGAVNDGAAAEGSHNSTLPFLVARVQGTLLNPDPNGTRRGGGGAGGEAGSRSAAAAAAATFPSPSSLALSPASAESAAEGGSHRLTIPSVTANKALPSGKRKKENGRTRSNENGASSSSTGGAREFVDSAPLRSEDDDGDDDEGVDDPDFSGDLRMTKTGTQVSKPPSYRSYIA</sequence>
<organism evidence="3 4">
    <name type="scientific">Chytriomyces confervae</name>
    <dbReference type="NCBI Taxonomy" id="246404"/>
    <lineage>
        <taxon>Eukaryota</taxon>
        <taxon>Fungi</taxon>
        <taxon>Fungi incertae sedis</taxon>
        <taxon>Chytridiomycota</taxon>
        <taxon>Chytridiomycota incertae sedis</taxon>
        <taxon>Chytridiomycetes</taxon>
        <taxon>Chytridiales</taxon>
        <taxon>Chytriomycetaceae</taxon>
        <taxon>Chytriomyces</taxon>
    </lineage>
</organism>
<keyword evidence="2" id="KW-1133">Transmembrane helix</keyword>
<feature type="region of interest" description="Disordered" evidence="1">
    <location>
        <begin position="45"/>
        <end position="93"/>
    </location>
</feature>
<proteinExistence type="predicted"/>
<protein>
    <submittedName>
        <fullName evidence="3">Uncharacterized protein</fullName>
    </submittedName>
</protein>
<accession>A0A507FFF7</accession>
<keyword evidence="2" id="KW-0812">Transmembrane</keyword>
<feature type="transmembrane region" description="Helical" evidence="2">
    <location>
        <begin position="184"/>
        <end position="204"/>
    </location>
</feature>
<name>A0A507FFF7_9FUNG</name>
<feature type="region of interest" description="Disordered" evidence="1">
    <location>
        <begin position="333"/>
        <end position="478"/>
    </location>
</feature>
<gene>
    <name evidence="3" type="ORF">CcCBS67573_g03745</name>
</gene>
<feature type="compositionally biased region" description="Gly residues" evidence="1">
    <location>
        <begin position="342"/>
        <end position="352"/>
    </location>
</feature>
<dbReference type="EMBL" id="QEAP01000100">
    <property type="protein sequence ID" value="TPX74974.1"/>
    <property type="molecule type" value="Genomic_DNA"/>
</dbReference>
<evidence type="ECO:0000313" key="3">
    <source>
        <dbReference type="EMBL" id="TPX74974.1"/>
    </source>
</evidence>
<evidence type="ECO:0000256" key="1">
    <source>
        <dbReference type="SAM" id="MobiDB-lite"/>
    </source>
</evidence>
<dbReference type="OrthoDB" id="2153270at2759"/>
<dbReference type="Proteomes" id="UP000320333">
    <property type="component" value="Unassembled WGS sequence"/>
</dbReference>
<feature type="compositionally biased region" description="Polar residues" evidence="1">
    <location>
        <begin position="415"/>
        <end position="425"/>
    </location>
</feature>
<keyword evidence="4" id="KW-1185">Reference proteome</keyword>
<reference evidence="3 4" key="1">
    <citation type="journal article" date="2019" name="Sci. Rep.">
        <title>Comparative genomics of chytrid fungi reveal insights into the obligate biotrophic and pathogenic lifestyle of Synchytrium endobioticum.</title>
        <authorList>
            <person name="van de Vossenberg B.T.L.H."/>
            <person name="Warris S."/>
            <person name="Nguyen H.D.T."/>
            <person name="van Gent-Pelzer M.P.E."/>
            <person name="Joly D.L."/>
            <person name="van de Geest H.C."/>
            <person name="Bonants P.J.M."/>
            <person name="Smith D.S."/>
            <person name="Levesque C.A."/>
            <person name="van der Lee T.A.J."/>
        </authorList>
    </citation>
    <scope>NUCLEOTIDE SEQUENCE [LARGE SCALE GENOMIC DNA]</scope>
    <source>
        <strain evidence="3 4">CBS 675.73</strain>
    </source>
</reference>
<feature type="transmembrane region" description="Helical" evidence="2">
    <location>
        <begin position="210"/>
        <end position="232"/>
    </location>
</feature>
<feature type="compositionally biased region" description="Basic and acidic residues" evidence="1">
    <location>
        <begin position="57"/>
        <end position="88"/>
    </location>
</feature>
<comment type="caution">
    <text evidence="3">The sequence shown here is derived from an EMBL/GenBank/DDBJ whole genome shotgun (WGS) entry which is preliminary data.</text>
</comment>
<dbReference type="AlphaFoldDB" id="A0A507FFF7"/>
<evidence type="ECO:0000313" key="4">
    <source>
        <dbReference type="Proteomes" id="UP000320333"/>
    </source>
</evidence>
<feature type="compositionally biased region" description="Acidic residues" evidence="1">
    <location>
        <begin position="439"/>
        <end position="454"/>
    </location>
</feature>
<feature type="compositionally biased region" description="Low complexity" evidence="1">
    <location>
        <begin position="353"/>
        <end position="384"/>
    </location>
</feature>
<evidence type="ECO:0000256" key="2">
    <source>
        <dbReference type="SAM" id="Phobius"/>
    </source>
</evidence>
<keyword evidence="2" id="KW-0472">Membrane</keyword>